<name>A0A1V4HCD2_9BACL</name>
<keyword evidence="4" id="KW-1185">Reference proteome</keyword>
<organism evidence="3 4">
    <name type="scientific">Paenibacillus ferrarius</name>
    <dbReference type="NCBI Taxonomy" id="1469647"/>
    <lineage>
        <taxon>Bacteria</taxon>
        <taxon>Bacillati</taxon>
        <taxon>Bacillota</taxon>
        <taxon>Bacilli</taxon>
        <taxon>Bacillales</taxon>
        <taxon>Paenibacillaceae</taxon>
        <taxon>Paenibacillus</taxon>
    </lineage>
</organism>
<dbReference type="InterPro" id="IPR005181">
    <property type="entry name" value="SASA"/>
</dbReference>
<evidence type="ECO:0000313" key="4">
    <source>
        <dbReference type="Proteomes" id="UP000190626"/>
    </source>
</evidence>
<evidence type="ECO:0000313" key="3">
    <source>
        <dbReference type="EMBL" id="OPH50388.1"/>
    </source>
</evidence>
<dbReference type="InterPro" id="IPR000772">
    <property type="entry name" value="Ricin_B_lectin"/>
</dbReference>
<dbReference type="SMART" id="SM00458">
    <property type="entry name" value="RICIN"/>
    <property type="match status" value="1"/>
</dbReference>
<sequence>NTQEGSSVIQGSDASMDEAKWEITNLDGNYYKIINKNSGKALSVKDAAITNNATVVQNTYTSGDVANDEWLLTDAGSGYYGLINRNSGKALNISGASQIAGTTLTQSTIEPSDSQKFMIKQVFAPTYKFVVAHSGMVMDVAENSLSDRALVIQNPYSGSPSQLWNVVKLDGGYVKIINQNSGKALAVWGNSMSDGATIIQRSYKAGDTADDEWQLADLGGGHYQVLNRNSGKEISIPGSSTKNATPFIQSTVDNGDNSKLQVILVPNGETGITLPNFFTTNMVLQRGKNHVIWGKGIAGTTLTVSLTNGSSLSQQNTVVDAGGNWTTSLSPLPAGGPYTLTIAGSGYTKTITGVYVGDVFVLAGQSNMEWSYSHSPASAPYVPPLPTNPMIKHFSLAFIDASQARFNVPFRYSSNSWLTLSEDNNKNLSLVGLFFAEQMLQENPNVPIGLMSVSWGGTDIARWIRSAPENNSPNFTANNGGIYNNHIAPITKYKIAGVLWYQGESDASRGTNYTEAFPTLINDFRNQWGQADLPFFYAQLARFKTSDFTAVREAQRLTLTNVTNPSQIGMVVTLDTDLGFSNNIHPPGKDVIGKRMSLLAKNMILGQSSVVFTGPLFKNATINGNKMIVAFEANSLGGGLIVKDVYGNTSGGALQEFEIAGSDGIFKLATATINSTNNTIEVTSASVPSPVYVRYAYKMVPQNPNLFNQAGLPASPFTTKH</sequence>
<dbReference type="GO" id="GO:0001681">
    <property type="term" value="F:sialate O-acetylesterase activity"/>
    <property type="evidence" value="ECO:0007669"/>
    <property type="project" value="InterPro"/>
</dbReference>
<evidence type="ECO:0000256" key="1">
    <source>
        <dbReference type="ARBA" id="ARBA00022801"/>
    </source>
</evidence>
<dbReference type="Proteomes" id="UP000190626">
    <property type="component" value="Unassembled WGS sequence"/>
</dbReference>
<dbReference type="Gene3D" id="2.60.40.10">
    <property type="entry name" value="Immunoglobulins"/>
    <property type="match status" value="1"/>
</dbReference>
<dbReference type="Pfam" id="PF03629">
    <property type="entry name" value="SASA"/>
    <property type="match status" value="1"/>
</dbReference>
<feature type="domain" description="Ricin B lectin" evidence="2">
    <location>
        <begin position="28"/>
        <end position="167"/>
    </location>
</feature>
<dbReference type="PANTHER" id="PTHR22901">
    <property type="entry name" value="SIALATE O-ACETYLESTERASE"/>
    <property type="match status" value="1"/>
</dbReference>
<dbReference type="Pfam" id="PF14200">
    <property type="entry name" value="RicinB_lectin_2"/>
    <property type="match status" value="3"/>
</dbReference>
<dbReference type="PROSITE" id="PS50231">
    <property type="entry name" value="RICIN_B_LECTIN"/>
    <property type="match status" value="1"/>
</dbReference>
<evidence type="ECO:0000259" key="2">
    <source>
        <dbReference type="SMART" id="SM00458"/>
    </source>
</evidence>
<dbReference type="InterPro" id="IPR035992">
    <property type="entry name" value="Ricin_B-like_lectins"/>
</dbReference>
<feature type="non-terminal residue" evidence="3">
    <location>
        <position position="1"/>
    </location>
</feature>
<dbReference type="RefSeq" id="WP_079417428.1">
    <property type="nucleotide sequence ID" value="NZ_MBTG01000034.1"/>
</dbReference>
<dbReference type="OrthoDB" id="9795554at2"/>
<dbReference type="STRING" id="1469647.BC351_06915"/>
<dbReference type="GO" id="GO:0005975">
    <property type="term" value="P:carbohydrate metabolic process"/>
    <property type="evidence" value="ECO:0007669"/>
    <property type="project" value="TreeGrafter"/>
</dbReference>
<proteinExistence type="predicted"/>
<dbReference type="InterPro" id="IPR013783">
    <property type="entry name" value="Ig-like_fold"/>
</dbReference>
<comment type="caution">
    <text evidence="3">The sequence shown here is derived from an EMBL/GenBank/DDBJ whole genome shotgun (WGS) entry which is preliminary data.</text>
</comment>
<dbReference type="PANTHER" id="PTHR22901:SF0">
    <property type="entry name" value="SIALATE O-ACETYLESTERASE"/>
    <property type="match status" value="1"/>
</dbReference>
<dbReference type="Gene3D" id="2.80.10.50">
    <property type="match status" value="2"/>
</dbReference>
<gene>
    <name evidence="3" type="ORF">BC351_06915</name>
</gene>
<dbReference type="InterPro" id="IPR039329">
    <property type="entry name" value="SIAE"/>
</dbReference>
<dbReference type="SUPFAM" id="SSF52266">
    <property type="entry name" value="SGNH hydrolase"/>
    <property type="match status" value="1"/>
</dbReference>
<dbReference type="Gene3D" id="3.40.50.1110">
    <property type="entry name" value="SGNH hydrolase"/>
    <property type="match status" value="1"/>
</dbReference>
<protein>
    <recommendedName>
        <fullName evidence="2">Ricin B lectin domain-containing protein</fullName>
    </recommendedName>
</protein>
<dbReference type="EMBL" id="MBTG01000034">
    <property type="protein sequence ID" value="OPH50388.1"/>
    <property type="molecule type" value="Genomic_DNA"/>
</dbReference>
<dbReference type="InterPro" id="IPR036514">
    <property type="entry name" value="SGNH_hydro_sf"/>
</dbReference>
<keyword evidence="1" id="KW-0378">Hydrolase</keyword>
<reference evidence="4" key="1">
    <citation type="submission" date="2016-07" db="EMBL/GenBank/DDBJ databases">
        <authorList>
            <person name="Florea S."/>
            <person name="Webb J.S."/>
            <person name="Jaromczyk J."/>
            <person name="Schardl C.L."/>
        </authorList>
    </citation>
    <scope>NUCLEOTIDE SEQUENCE [LARGE SCALE GENOMIC DNA]</scope>
    <source>
        <strain evidence="4">CY1</strain>
    </source>
</reference>
<dbReference type="SUPFAM" id="SSF50370">
    <property type="entry name" value="Ricin B-like lectins"/>
    <property type="match status" value="3"/>
</dbReference>
<accession>A0A1V4HCD2</accession>
<dbReference type="AlphaFoldDB" id="A0A1V4HCD2"/>